<evidence type="ECO:0000256" key="1">
    <source>
        <dbReference type="SAM" id="Phobius"/>
    </source>
</evidence>
<keyword evidence="1" id="KW-1133">Transmembrane helix</keyword>
<keyword evidence="1" id="KW-0812">Transmembrane</keyword>
<sequence>MLATLIFFYLIIFWGYIFALLFFLVMFWWIRRMGIGFS</sequence>
<organism evidence="2">
    <name type="scientific">Rhizophora mucronata</name>
    <name type="common">Asiatic mangrove</name>
    <dbReference type="NCBI Taxonomy" id="61149"/>
    <lineage>
        <taxon>Eukaryota</taxon>
        <taxon>Viridiplantae</taxon>
        <taxon>Streptophyta</taxon>
        <taxon>Embryophyta</taxon>
        <taxon>Tracheophyta</taxon>
        <taxon>Spermatophyta</taxon>
        <taxon>Magnoliopsida</taxon>
        <taxon>eudicotyledons</taxon>
        <taxon>Gunneridae</taxon>
        <taxon>Pentapetalae</taxon>
        <taxon>rosids</taxon>
        <taxon>fabids</taxon>
        <taxon>Malpighiales</taxon>
        <taxon>Rhizophoraceae</taxon>
        <taxon>Rhizophora</taxon>
    </lineage>
</organism>
<reference evidence="2" key="1">
    <citation type="submission" date="2018-02" db="EMBL/GenBank/DDBJ databases">
        <title>Rhizophora mucronata_Transcriptome.</title>
        <authorList>
            <person name="Meera S.P."/>
            <person name="Sreeshan A."/>
            <person name="Augustine A."/>
        </authorList>
    </citation>
    <scope>NUCLEOTIDE SEQUENCE</scope>
    <source>
        <tissue evidence="2">Leaf</tissue>
    </source>
</reference>
<dbReference type="AlphaFoldDB" id="A0A2P2IL35"/>
<keyword evidence="1" id="KW-0472">Membrane</keyword>
<proteinExistence type="predicted"/>
<dbReference type="EMBL" id="GGEC01001459">
    <property type="protein sequence ID" value="MBW81942.1"/>
    <property type="molecule type" value="Transcribed_RNA"/>
</dbReference>
<evidence type="ECO:0000313" key="2">
    <source>
        <dbReference type="EMBL" id="MBW81942.1"/>
    </source>
</evidence>
<feature type="transmembrane region" description="Helical" evidence="1">
    <location>
        <begin position="6"/>
        <end position="30"/>
    </location>
</feature>
<accession>A0A2P2IL35</accession>
<name>A0A2P2IL35_RHIMU</name>
<protein>
    <submittedName>
        <fullName evidence="2">Uncharacterized protein</fullName>
    </submittedName>
</protein>